<sequence length="116" mass="12969">MTTQAYGDDGLGLSTSIRRLEQQLSDMTRDLERIQSKLRDGPPEILGNSGRLISDIRQWLRIAFEAEADLERRKTRDTDTSAATALDLDAARHSIGCRLDRLRRACAAGEVSQQPE</sequence>
<gene>
    <name evidence="1" type="ORF">DCS45_20600</name>
</gene>
<comment type="caution">
    <text evidence="1">The sequence shown here is derived from an EMBL/GenBank/DDBJ whole genome shotgun (WGS) entry which is preliminary data.</text>
</comment>
<evidence type="ECO:0000313" key="1">
    <source>
        <dbReference type="EMBL" id="HAR54249.1"/>
    </source>
</evidence>
<accession>A0A348WI87</accession>
<dbReference type="AlphaFoldDB" id="A0A348WI87"/>
<reference evidence="1 2" key="1">
    <citation type="journal article" date="2018" name="Nat. Biotechnol.">
        <title>A standardized bacterial taxonomy based on genome phylogeny substantially revises the tree of life.</title>
        <authorList>
            <person name="Parks D.H."/>
            <person name="Chuvochina M."/>
            <person name="Waite D.W."/>
            <person name="Rinke C."/>
            <person name="Skarshewski A."/>
            <person name="Chaumeil P.A."/>
            <person name="Hugenholtz P."/>
        </authorList>
    </citation>
    <scope>NUCLEOTIDE SEQUENCE [LARGE SCALE GENOMIC DNA]</scope>
    <source>
        <strain evidence="1">UBA9169</strain>
    </source>
</reference>
<proteinExistence type="predicted"/>
<dbReference type="Proteomes" id="UP000264719">
    <property type="component" value="Unassembled WGS sequence"/>
</dbReference>
<organism evidence="1 2">
    <name type="scientific">Roseovarius nubinhibens</name>
    <dbReference type="NCBI Taxonomy" id="314263"/>
    <lineage>
        <taxon>Bacteria</taxon>
        <taxon>Pseudomonadati</taxon>
        <taxon>Pseudomonadota</taxon>
        <taxon>Alphaproteobacteria</taxon>
        <taxon>Rhodobacterales</taxon>
        <taxon>Roseobacteraceae</taxon>
        <taxon>Roseovarius</taxon>
    </lineage>
</organism>
<name>A0A348WI87_9RHOB</name>
<protein>
    <submittedName>
        <fullName evidence="1">Uncharacterized protein</fullName>
    </submittedName>
</protein>
<evidence type="ECO:0000313" key="2">
    <source>
        <dbReference type="Proteomes" id="UP000264719"/>
    </source>
</evidence>
<dbReference type="EMBL" id="DMVW01000195">
    <property type="protein sequence ID" value="HAR54249.1"/>
    <property type="molecule type" value="Genomic_DNA"/>
</dbReference>